<evidence type="ECO:0000256" key="2">
    <source>
        <dbReference type="SAM" id="Phobius"/>
    </source>
</evidence>
<feature type="transmembrane region" description="Helical" evidence="2">
    <location>
        <begin position="247"/>
        <end position="271"/>
    </location>
</feature>
<dbReference type="OrthoDB" id="3235960at2759"/>
<keyword evidence="5" id="KW-1185">Reference proteome</keyword>
<feature type="region of interest" description="Disordered" evidence="1">
    <location>
        <begin position="67"/>
        <end position="96"/>
    </location>
</feature>
<dbReference type="Pfam" id="PF20153">
    <property type="entry name" value="DUF6535"/>
    <property type="match status" value="1"/>
</dbReference>
<dbReference type="InterPro" id="IPR045338">
    <property type="entry name" value="DUF6535"/>
</dbReference>
<keyword evidence="2" id="KW-1133">Transmembrane helix</keyword>
<feature type="transmembrane region" description="Helical" evidence="2">
    <location>
        <begin position="277"/>
        <end position="301"/>
    </location>
</feature>
<dbReference type="EMBL" id="JAACJK010000117">
    <property type="protein sequence ID" value="KAF5330032.1"/>
    <property type="molecule type" value="Genomic_DNA"/>
</dbReference>
<gene>
    <name evidence="4" type="ORF">D9611_010490</name>
</gene>
<keyword evidence="2" id="KW-0812">Transmembrane</keyword>
<evidence type="ECO:0000313" key="4">
    <source>
        <dbReference type="EMBL" id="KAF5330032.1"/>
    </source>
</evidence>
<accession>A0A8H5BUW7</accession>
<feature type="domain" description="DUF6535" evidence="3">
    <location>
        <begin position="101"/>
        <end position="272"/>
    </location>
</feature>
<sequence length="686" mass="78062">MGREFRLNSSMSSFQQSLQPGSRTRSRASNGRASASTLRRAPRGDKDQGMDFVIDLGDVLMQNEKLEPHEESPDDFLQDGSKKWQSGDPDHFTIPRKGDPWEECFKQVQRFDEEMCRGWREEIDTLLVFAGLFSAAVTAFTVESYRWLRADPEEVTVQLLAFISTQFNSTTSPPVVPSTFSPAASALRVNIFWFTSLTLSLTAVLVGIMCKQWLREYQRYEGLSPREAFPVRQMRYEGLVNWHVPKFLSFLPLLLQAALLIFFAGLLDLLWSLNALLASIITCLVGVVMVLLASTTILPFLQHLMHFSRLGATEEPHSQCAFKSPQSRAFHLLGTSIASLCSQLKLYVFGSTAANYLRTHPSWDSDANWVNYDLEWQNHGRYMERGMSWFEKTYRRNVDCVYHVFHCLESLNEDVAAGCVTQIISDTWHPLVPLVGLLLPCLEEVERMPQVNASGDDGKEMKLARDLVGMSYALIHAKMDEHFMQKCMELCARIANCELRDGEEGYTSLVLEVLSIVVPSKNGAPLPDGLHLQVHGVLNSFLRNDALDMESSDILKFWEVFNMLRQHEYRGADTSPKILAYDLLQEAEAWMSRLMDRMTVSIHEKERVVKEFSNGLCLVYWTTRTNSEIDNIKSSPFYLPFYNFVQYIDGLLSSFGGASLVMSPWNSEVWELVKVEFASDNVENPQ</sequence>
<reference evidence="4 5" key="1">
    <citation type="journal article" date="2020" name="ISME J.">
        <title>Uncovering the hidden diversity of litter-decomposition mechanisms in mushroom-forming fungi.</title>
        <authorList>
            <person name="Floudas D."/>
            <person name="Bentzer J."/>
            <person name="Ahren D."/>
            <person name="Johansson T."/>
            <person name="Persson P."/>
            <person name="Tunlid A."/>
        </authorList>
    </citation>
    <scope>NUCLEOTIDE SEQUENCE [LARGE SCALE GENOMIC DNA]</scope>
    <source>
        <strain evidence="4 5">CBS 175.51</strain>
    </source>
</reference>
<organism evidence="4 5">
    <name type="scientific">Ephemerocybe angulata</name>
    <dbReference type="NCBI Taxonomy" id="980116"/>
    <lineage>
        <taxon>Eukaryota</taxon>
        <taxon>Fungi</taxon>
        <taxon>Dikarya</taxon>
        <taxon>Basidiomycota</taxon>
        <taxon>Agaricomycotina</taxon>
        <taxon>Agaricomycetes</taxon>
        <taxon>Agaricomycetidae</taxon>
        <taxon>Agaricales</taxon>
        <taxon>Agaricineae</taxon>
        <taxon>Psathyrellaceae</taxon>
        <taxon>Ephemerocybe</taxon>
    </lineage>
</organism>
<feature type="compositionally biased region" description="Low complexity" evidence="1">
    <location>
        <begin position="21"/>
        <end position="37"/>
    </location>
</feature>
<proteinExistence type="predicted"/>
<evidence type="ECO:0000256" key="1">
    <source>
        <dbReference type="SAM" id="MobiDB-lite"/>
    </source>
</evidence>
<feature type="transmembrane region" description="Helical" evidence="2">
    <location>
        <begin position="191"/>
        <end position="210"/>
    </location>
</feature>
<name>A0A8H5BUW7_9AGAR</name>
<protein>
    <recommendedName>
        <fullName evidence="3">DUF6535 domain-containing protein</fullName>
    </recommendedName>
</protein>
<feature type="region of interest" description="Disordered" evidence="1">
    <location>
        <begin position="1"/>
        <end position="49"/>
    </location>
</feature>
<keyword evidence="2" id="KW-0472">Membrane</keyword>
<comment type="caution">
    <text evidence="4">The sequence shown here is derived from an EMBL/GenBank/DDBJ whole genome shotgun (WGS) entry which is preliminary data.</text>
</comment>
<evidence type="ECO:0000259" key="3">
    <source>
        <dbReference type="Pfam" id="PF20153"/>
    </source>
</evidence>
<evidence type="ECO:0000313" key="5">
    <source>
        <dbReference type="Proteomes" id="UP000541558"/>
    </source>
</evidence>
<dbReference type="Proteomes" id="UP000541558">
    <property type="component" value="Unassembled WGS sequence"/>
</dbReference>
<dbReference type="AlphaFoldDB" id="A0A8H5BUW7"/>
<feature type="compositionally biased region" description="Polar residues" evidence="1">
    <location>
        <begin position="7"/>
        <end position="20"/>
    </location>
</feature>